<dbReference type="OMA" id="SHEILTW"/>
<evidence type="ECO:0000313" key="2">
    <source>
        <dbReference type="EMBL" id="EOX93257.1"/>
    </source>
</evidence>
<keyword evidence="3" id="KW-1185">Reference proteome</keyword>
<dbReference type="HOGENOM" id="CLU_001724_3_2_1"/>
<gene>
    <name evidence="2" type="ORF">TCM_002110</name>
</gene>
<dbReference type="PANTHER" id="PTHR48048:SF45">
    <property type="entry name" value="GLYCOSYLTRANSFERASE"/>
    <property type="match status" value="1"/>
</dbReference>
<dbReference type="SUPFAM" id="SSF53756">
    <property type="entry name" value="UDP-Glycosyltransferase/glycogen phosphorylase"/>
    <property type="match status" value="1"/>
</dbReference>
<dbReference type="PANTHER" id="PTHR48048">
    <property type="entry name" value="GLYCOSYLTRANSFERASE"/>
    <property type="match status" value="1"/>
</dbReference>
<protein>
    <submittedName>
        <fullName evidence="2">Uncharacterized protein</fullName>
    </submittedName>
</protein>
<reference evidence="2 3" key="1">
    <citation type="journal article" date="2013" name="Genome Biol.">
        <title>The genome sequence of the most widely cultivated cacao type and its use to identify candidate genes regulating pod color.</title>
        <authorList>
            <person name="Motamayor J.C."/>
            <person name="Mockaitis K."/>
            <person name="Schmutz J."/>
            <person name="Haiminen N."/>
            <person name="Iii D.L."/>
            <person name="Cornejo O."/>
            <person name="Findley S.D."/>
            <person name="Zheng P."/>
            <person name="Utro F."/>
            <person name="Royaert S."/>
            <person name="Saski C."/>
            <person name="Jenkins J."/>
            <person name="Podicheti R."/>
            <person name="Zhao M."/>
            <person name="Scheffler B.E."/>
            <person name="Stack J.C."/>
            <person name="Feltus F.A."/>
            <person name="Mustiga G.M."/>
            <person name="Amores F."/>
            <person name="Phillips W."/>
            <person name="Marelli J.P."/>
            <person name="May G.D."/>
            <person name="Shapiro H."/>
            <person name="Ma J."/>
            <person name="Bustamante C.D."/>
            <person name="Schnell R.J."/>
            <person name="Main D."/>
            <person name="Gilbert D."/>
            <person name="Parida L."/>
            <person name="Kuhn D.N."/>
        </authorList>
    </citation>
    <scope>NUCLEOTIDE SEQUENCE [LARGE SCALE GENOMIC DNA]</scope>
    <source>
        <strain evidence="3">cv. Matina 1-6</strain>
    </source>
</reference>
<dbReference type="EMBL" id="CM001879">
    <property type="protein sequence ID" value="EOX93257.1"/>
    <property type="molecule type" value="Genomic_DNA"/>
</dbReference>
<dbReference type="Gene3D" id="3.40.50.2000">
    <property type="entry name" value="Glycogen Phosphorylase B"/>
    <property type="match status" value="3"/>
</dbReference>
<dbReference type="InParanoid" id="A0A061DLG7"/>
<dbReference type="Gramene" id="EOX93257">
    <property type="protein sequence ID" value="EOX93257"/>
    <property type="gene ID" value="TCM_002110"/>
</dbReference>
<name>A0A061DLG7_THECC</name>
<sequence>MVKGELVFIPTPAIGHLVSHVEFAKGLLDQDERFSVTFLIMDTPFAPELKTYAGSLASSDVPRLRFINLPQTQVAVSVSVSICQGVLGVKLYRVTSCLVVDTFTTPMIEVASELGLSSYLFNTSGVACLGFMLHLITRHDLVGREFQASDTELVIPVYVNPVPNNVSPSVLFDKNGGYICFLNLVRRFKQTKAIISNSFEELESHAVKSLLELEYDIPFYVLGPLLHLHGQSSSLCDQIQLDKIMKWLDDQPPSSVKEEEWFVVGFHKLRPLPTSPSEDLYHTVDGARFWRAYVEMRLDYKLGESDTVTADEIEKAINCVMEADSEVRKKVKKMSKLSREAVSDSNRSSFNSFARLIEFMMSNANKSWETSIYVT</sequence>
<organism evidence="2 3">
    <name type="scientific">Theobroma cacao</name>
    <name type="common">Cacao</name>
    <name type="synonym">Cocoa</name>
    <dbReference type="NCBI Taxonomy" id="3641"/>
    <lineage>
        <taxon>Eukaryota</taxon>
        <taxon>Viridiplantae</taxon>
        <taxon>Streptophyta</taxon>
        <taxon>Embryophyta</taxon>
        <taxon>Tracheophyta</taxon>
        <taxon>Spermatophyta</taxon>
        <taxon>Magnoliopsida</taxon>
        <taxon>eudicotyledons</taxon>
        <taxon>Gunneridae</taxon>
        <taxon>Pentapetalae</taxon>
        <taxon>rosids</taxon>
        <taxon>malvids</taxon>
        <taxon>Malvales</taxon>
        <taxon>Malvaceae</taxon>
        <taxon>Byttnerioideae</taxon>
        <taxon>Theobroma</taxon>
    </lineage>
</organism>
<evidence type="ECO:0000256" key="1">
    <source>
        <dbReference type="ARBA" id="ARBA00009995"/>
    </source>
</evidence>
<dbReference type="STRING" id="3641.A0A061DLG7"/>
<comment type="similarity">
    <text evidence="1">Belongs to the UDP-glycosyltransferase family.</text>
</comment>
<dbReference type="AlphaFoldDB" id="A0A061DLG7"/>
<dbReference type="InterPro" id="IPR050481">
    <property type="entry name" value="UDP-glycosyltransf_plant"/>
</dbReference>
<dbReference type="GO" id="GO:0035251">
    <property type="term" value="F:UDP-glucosyltransferase activity"/>
    <property type="evidence" value="ECO:0000318"/>
    <property type="project" value="GO_Central"/>
</dbReference>
<dbReference type="Proteomes" id="UP000026915">
    <property type="component" value="Chromosome 1"/>
</dbReference>
<proteinExistence type="inferred from homology"/>
<dbReference type="eggNOG" id="KOG1192">
    <property type="taxonomic scope" value="Eukaryota"/>
</dbReference>
<accession>A0A061DLG7</accession>
<evidence type="ECO:0000313" key="3">
    <source>
        <dbReference type="Proteomes" id="UP000026915"/>
    </source>
</evidence>